<dbReference type="RefSeq" id="WP_378615852.1">
    <property type="nucleotide sequence ID" value="NZ_JBHSAX010000022.1"/>
</dbReference>
<gene>
    <name evidence="1" type="ORF">ACFO0B_27440</name>
</gene>
<proteinExistence type="predicted"/>
<evidence type="ECO:0000313" key="1">
    <source>
        <dbReference type="EMBL" id="MFC3965740.1"/>
    </source>
</evidence>
<dbReference type="InterPro" id="IPR018724">
    <property type="entry name" value="2OG-Fe_dioxygenase"/>
</dbReference>
<dbReference type="GO" id="GO:0051213">
    <property type="term" value="F:dioxygenase activity"/>
    <property type="evidence" value="ECO:0007669"/>
    <property type="project" value="UniProtKB-KW"/>
</dbReference>
<keyword evidence="1" id="KW-0223">Dioxygenase</keyword>
<dbReference type="Gene3D" id="2.60.120.620">
    <property type="entry name" value="q2cbj1_9rhob like domain"/>
    <property type="match status" value="1"/>
</dbReference>
<organism evidence="1 2">
    <name type="scientific">Nocardia jiangsuensis</name>
    <dbReference type="NCBI Taxonomy" id="1691563"/>
    <lineage>
        <taxon>Bacteria</taxon>
        <taxon>Bacillati</taxon>
        <taxon>Actinomycetota</taxon>
        <taxon>Actinomycetes</taxon>
        <taxon>Mycobacteriales</taxon>
        <taxon>Nocardiaceae</taxon>
        <taxon>Nocardia</taxon>
    </lineage>
</organism>
<accession>A0ABV8E1F2</accession>
<evidence type="ECO:0000313" key="2">
    <source>
        <dbReference type="Proteomes" id="UP001595696"/>
    </source>
</evidence>
<protein>
    <submittedName>
        <fullName evidence="1">2OG-Fe dioxygenase family protein</fullName>
    </submittedName>
</protein>
<keyword evidence="1" id="KW-0560">Oxidoreductase</keyword>
<comment type="caution">
    <text evidence="1">The sequence shown here is derived from an EMBL/GenBank/DDBJ whole genome shotgun (WGS) entry which is preliminary data.</text>
</comment>
<dbReference type="EMBL" id="JBHSAX010000022">
    <property type="protein sequence ID" value="MFC3965740.1"/>
    <property type="molecule type" value="Genomic_DNA"/>
</dbReference>
<name>A0ABV8E1F2_9NOCA</name>
<dbReference type="Proteomes" id="UP001595696">
    <property type="component" value="Unassembled WGS sequence"/>
</dbReference>
<reference evidence="2" key="1">
    <citation type="journal article" date="2019" name="Int. J. Syst. Evol. Microbiol.">
        <title>The Global Catalogue of Microorganisms (GCM) 10K type strain sequencing project: providing services to taxonomists for standard genome sequencing and annotation.</title>
        <authorList>
            <consortium name="The Broad Institute Genomics Platform"/>
            <consortium name="The Broad Institute Genome Sequencing Center for Infectious Disease"/>
            <person name="Wu L."/>
            <person name="Ma J."/>
        </authorList>
    </citation>
    <scope>NUCLEOTIDE SEQUENCE [LARGE SCALE GENOMIC DNA]</scope>
    <source>
        <strain evidence="2">CGMCC 4.7330</strain>
    </source>
</reference>
<dbReference type="Pfam" id="PF10014">
    <property type="entry name" value="2OG-Fe_Oxy_2"/>
    <property type="match status" value="1"/>
</dbReference>
<sequence length="242" mass="27220">MSVFSGTERDSAADIARIARKVQHDGFAFEESATILRHVGAGPGWDRLHRAWDDLPLDHYLHSGHRFRRRRYGRFHTTQGGDLRPRPHGPYFQTPETNPYAGGIDRHYQPIMTPTWQSGLFQALVALDTEIVSTALAEPSAWNADVHLFRIEASEGEPASPTPEGIHRDGNVAFAVHLFDYRCRGGRTSLYRGDEVITTTLAERGDTLIVDDRRLLHCVSDILPASNQVSGSRDVMIVDFYR</sequence>
<keyword evidence="2" id="KW-1185">Reference proteome</keyword>